<reference evidence="8 9" key="1">
    <citation type="submission" date="2016-12" db="EMBL/GenBank/DDBJ databases">
        <authorList>
            <person name="Song W.-J."/>
            <person name="Kurnit D.M."/>
        </authorList>
    </citation>
    <scope>NUCLEOTIDE SEQUENCE [LARGE SCALE GENOMIC DNA]</scope>
    <source>
        <strain evidence="8 9">DSM 18488</strain>
    </source>
</reference>
<keyword evidence="5" id="KW-1015">Disulfide bond</keyword>
<dbReference type="Pfam" id="PF00355">
    <property type="entry name" value="Rieske"/>
    <property type="match status" value="1"/>
</dbReference>
<evidence type="ECO:0000256" key="1">
    <source>
        <dbReference type="ARBA" id="ARBA00022714"/>
    </source>
</evidence>
<dbReference type="GO" id="GO:0046872">
    <property type="term" value="F:metal ion binding"/>
    <property type="evidence" value="ECO:0007669"/>
    <property type="project" value="UniProtKB-KW"/>
</dbReference>
<comment type="cofactor">
    <cofactor evidence="6">
        <name>[2Fe-2S] cluster</name>
        <dbReference type="ChEBI" id="CHEBI:190135"/>
    </cofactor>
</comment>
<dbReference type="InterPro" id="IPR036922">
    <property type="entry name" value="Rieske_2Fe-2S_sf"/>
</dbReference>
<accession>A0A1M7YEG5</accession>
<dbReference type="InterPro" id="IPR017941">
    <property type="entry name" value="Rieske_2Fe-2S"/>
</dbReference>
<name>A0A1M7YEG5_9BACT</name>
<dbReference type="GO" id="GO:0051537">
    <property type="term" value="F:2 iron, 2 sulfur cluster binding"/>
    <property type="evidence" value="ECO:0007669"/>
    <property type="project" value="UniProtKB-KW"/>
</dbReference>
<evidence type="ECO:0000256" key="2">
    <source>
        <dbReference type="ARBA" id="ARBA00022723"/>
    </source>
</evidence>
<dbReference type="STRING" id="1121416.SAMN02745220_03750"/>
<dbReference type="PANTHER" id="PTHR10134">
    <property type="entry name" value="CYTOCHROME B-C1 COMPLEX SUBUNIT RIESKE, MITOCHONDRIAL"/>
    <property type="match status" value="1"/>
</dbReference>
<dbReference type="Gene3D" id="2.102.10.10">
    <property type="entry name" value="Rieske [2Fe-2S] iron-sulphur domain"/>
    <property type="match status" value="1"/>
</dbReference>
<dbReference type="OrthoDB" id="9767869at2"/>
<keyword evidence="2" id="KW-0479">Metal-binding</keyword>
<sequence length="139" mass="15545">MSLSNTSREAAQKPRNNRRMLLGLGLLALIFPLLRFVGFRVPAKPRKIEINTTAPANGVLVHSDFILFDRDGASWALTRKCTHLGCKVSYHEQGNYLECPCHQSRFSPEGKVVNGPAKIDLVAYTVEKRDTAPYYVVTI</sequence>
<evidence type="ECO:0000313" key="8">
    <source>
        <dbReference type="EMBL" id="SHO51003.1"/>
    </source>
</evidence>
<dbReference type="PRINTS" id="PR00162">
    <property type="entry name" value="RIESKE"/>
</dbReference>
<dbReference type="InterPro" id="IPR005805">
    <property type="entry name" value="Rieske_Fe-S_prot_C"/>
</dbReference>
<keyword evidence="3" id="KW-0408">Iron</keyword>
<keyword evidence="1" id="KW-0001">2Fe-2S</keyword>
<dbReference type="Proteomes" id="UP000184603">
    <property type="component" value="Unassembled WGS sequence"/>
</dbReference>
<evidence type="ECO:0000259" key="7">
    <source>
        <dbReference type="PROSITE" id="PS51296"/>
    </source>
</evidence>
<feature type="domain" description="Rieske" evidence="7">
    <location>
        <begin position="40"/>
        <end position="135"/>
    </location>
</feature>
<organism evidence="8 9">
    <name type="scientific">Desulfopila aestuarii DSM 18488</name>
    <dbReference type="NCBI Taxonomy" id="1121416"/>
    <lineage>
        <taxon>Bacteria</taxon>
        <taxon>Pseudomonadati</taxon>
        <taxon>Thermodesulfobacteriota</taxon>
        <taxon>Desulfobulbia</taxon>
        <taxon>Desulfobulbales</taxon>
        <taxon>Desulfocapsaceae</taxon>
        <taxon>Desulfopila</taxon>
    </lineage>
</organism>
<keyword evidence="9" id="KW-1185">Reference proteome</keyword>
<evidence type="ECO:0000313" key="9">
    <source>
        <dbReference type="Proteomes" id="UP000184603"/>
    </source>
</evidence>
<dbReference type="GO" id="GO:0016020">
    <property type="term" value="C:membrane"/>
    <property type="evidence" value="ECO:0007669"/>
    <property type="project" value="InterPro"/>
</dbReference>
<evidence type="ECO:0000256" key="4">
    <source>
        <dbReference type="ARBA" id="ARBA00023014"/>
    </source>
</evidence>
<evidence type="ECO:0000256" key="3">
    <source>
        <dbReference type="ARBA" id="ARBA00023004"/>
    </source>
</evidence>
<keyword evidence="4" id="KW-0411">Iron-sulfur</keyword>
<dbReference type="RefSeq" id="WP_084554183.1">
    <property type="nucleotide sequence ID" value="NZ_FRFE01000022.1"/>
</dbReference>
<dbReference type="SUPFAM" id="SSF50022">
    <property type="entry name" value="ISP domain"/>
    <property type="match status" value="1"/>
</dbReference>
<protein>
    <submittedName>
        <fullName evidence="8">Rieske [2Fe-2S] domain-containing protein</fullName>
    </submittedName>
</protein>
<dbReference type="EMBL" id="FRFE01000022">
    <property type="protein sequence ID" value="SHO51003.1"/>
    <property type="molecule type" value="Genomic_DNA"/>
</dbReference>
<evidence type="ECO:0000256" key="5">
    <source>
        <dbReference type="ARBA" id="ARBA00023157"/>
    </source>
</evidence>
<proteinExistence type="predicted"/>
<dbReference type="AlphaFoldDB" id="A0A1M7YEG5"/>
<evidence type="ECO:0000256" key="6">
    <source>
        <dbReference type="ARBA" id="ARBA00034078"/>
    </source>
</evidence>
<dbReference type="PROSITE" id="PS51296">
    <property type="entry name" value="RIESKE"/>
    <property type="match status" value="1"/>
</dbReference>
<dbReference type="InterPro" id="IPR014349">
    <property type="entry name" value="Rieske_Fe-S_prot"/>
</dbReference>
<gene>
    <name evidence="8" type="ORF">SAMN02745220_03750</name>
</gene>